<comment type="subunit">
    <text evidence="9 10">Homodimer, forms a heterotetramer with a Cas2 homodimer.</text>
</comment>
<evidence type="ECO:0000256" key="9">
    <source>
        <dbReference type="ARBA" id="ARBA00038592"/>
    </source>
</evidence>
<evidence type="ECO:0000256" key="2">
    <source>
        <dbReference type="ARBA" id="ARBA00022723"/>
    </source>
</evidence>
<dbReference type="InterPro" id="IPR042206">
    <property type="entry name" value="CRISPR-assoc_Cas1_C"/>
</dbReference>
<evidence type="ECO:0000256" key="6">
    <source>
        <dbReference type="ARBA" id="ARBA00023118"/>
    </source>
</evidence>
<dbReference type="STRING" id="307486.GCA_000807215_02718"/>
<keyword evidence="5 10" id="KW-0460">Magnesium</keyword>
<dbReference type="OrthoDB" id="9803119at2"/>
<name>A0A554X232_9BURK</name>
<dbReference type="GO" id="GO:0004519">
    <property type="term" value="F:endonuclease activity"/>
    <property type="evidence" value="ECO:0007669"/>
    <property type="project" value="UniProtKB-UniRule"/>
</dbReference>
<dbReference type="CDD" id="cd09634">
    <property type="entry name" value="Cas1_I-II-III"/>
    <property type="match status" value="1"/>
</dbReference>
<dbReference type="RefSeq" id="WP_143898319.1">
    <property type="nucleotide sequence ID" value="NZ_CP083911.1"/>
</dbReference>
<dbReference type="GO" id="GO:0003677">
    <property type="term" value="F:DNA binding"/>
    <property type="evidence" value="ECO:0007669"/>
    <property type="project" value="UniProtKB-KW"/>
</dbReference>
<keyword evidence="1 10" id="KW-0540">Nuclease</keyword>
<dbReference type="PANTHER" id="PTHR34353:SF2">
    <property type="entry name" value="CRISPR-ASSOCIATED ENDONUCLEASE CAS1 1"/>
    <property type="match status" value="1"/>
</dbReference>
<organism evidence="11 12">
    <name type="scientific">Tepidimonas taiwanensis</name>
    <dbReference type="NCBI Taxonomy" id="307486"/>
    <lineage>
        <taxon>Bacteria</taxon>
        <taxon>Pseudomonadati</taxon>
        <taxon>Pseudomonadota</taxon>
        <taxon>Betaproteobacteria</taxon>
        <taxon>Burkholderiales</taxon>
        <taxon>Tepidimonas</taxon>
    </lineage>
</organism>
<evidence type="ECO:0000256" key="10">
    <source>
        <dbReference type="HAMAP-Rule" id="MF_01470"/>
    </source>
</evidence>
<evidence type="ECO:0000256" key="1">
    <source>
        <dbReference type="ARBA" id="ARBA00022722"/>
    </source>
</evidence>
<evidence type="ECO:0000313" key="12">
    <source>
        <dbReference type="Proteomes" id="UP000317763"/>
    </source>
</evidence>
<keyword evidence="4 10" id="KW-0378">Hydrolase</keyword>
<dbReference type="GO" id="GO:0051607">
    <property type="term" value="P:defense response to virus"/>
    <property type="evidence" value="ECO:0007669"/>
    <property type="project" value="UniProtKB-UniRule"/>
</dbReference>
<evidence type="ECO:0000256" key="5">
    <source>
        <dbReference type="ARBA" id="ARBA00022842"/>
    </source>
</evidence>
<evidence type="ECO:0000256" key="4">
    <source>
        <dbReference type="ARBA" id="ARBA00022801"/>
    </source>
</evidence>
<comment type="caution">
    <text evidence="11">The sequence shown here is derived from an EMBL/GenBank/DDBJ whole genome shotgun (WGS) entry which is preliminary data.</text>
</comment>
<evidence type="ECO:0000313" key="11">
    <source>
        <dbReference type="EMBL" id="TSE29909.1"/>
    </source>
</evidence>
<keyword evidence="7 10" id="KW-0238">DNA-binding</keyword>
<keyword evidence="2 10" id="KW-0479">Metal-binding</keyword>
<keyword evidence="8 10" id="KW-0464">Manganese</keyword>
<keyword evidence="3 10" id="KW-0255">Endonuclease</keyword>
<sequence length="321" mass="34945">MTTLYVDRKGVHLRVDGGTLVFQEGGARVACVPLGPLERVILRGDVTLQASVLGKLGESGVGVVVLSGRKAEPSLLMGRPHNDARRRLAQWQRAQDAGFRLTVARELVARKAAAQQRFLLEWAERDLMHRYELRTAAKRVAAAVEGVASAPTVGSLRGLEGAAAQAYFNGLQVLFAPSLHFSGRNRRPPRDPVNAVLSLGYTLLHAEAVLQTYASGLDPYVGFFHELDFGRESLACDLVEPHRVGVDRLVVRLFRERTLEPAHFSTVQGACLLGKAGRERFYRAWESAVEGLRQALQVSCAALVKAIVADVEPPEQPVAGS</sequence>
<dbReference type="HAMAP" id="MF_01470">
    <property type="entry name" value="Cas1"/>
    <property type="match status" value="1"/>
</dbReference>
<comment type="cofactor">
    <cofactor evidence="10">
        <name>Mg(2+)</name>
        <dbReference type="ChEBI" id="CHEBI:18420"/>
    </cofactor>
    <cofactor evidence="10">
        <name>Mn(2+)</name>
        <dbReference type="ChEBI" id="CHEBI:29035"/>
    </cofactor>
</comment>
<comment type="function">
    <text evidence="10">CRISPR (clustered regularly interspaced short palindromic repeat), is an adaptive immune system that provides protection against mobile genetic elements (viruses, transposable elements and conjugative plasmids). CRISPR clusters contain spacers, sequences complementary to antecedent mobile elements, and target invading nucleic acids. CRISPR clusters are transcribed and processed into CRISPR RNA (crRNA). Acts as a dsDNA endonuclease. Involved in the integration of spacer DNA into the CRISPR cassette.</text>
</comment>
<dbReference type="InterPro" id="IPR050646">
    <property type="entry name" value="Cas1"/>
</dbReference>
<gene>
    <name evidence="11" type="primary">cas1_1</name>
    <name evidence="10" type="synonym">cas1</name>
    <name evidence="11" type="ORF">Ttaiw_02132</name>
</gene>
<dbReference type="GO" id="GO:0046872">
    <property type="term" value="F:metal ion binding"/>
    <property type="evidence" value="ECO:0007669"/>
    <property type="project" value="UniProtKB-UniRule"/>
</dbReference>
<dbReference type="Gene3D" id="1.20.120.920">
    <property type="entry name" value="CRISPR-associated endonuclease Cas1, C-terminal domain"/>
    <property type="match status" value="1"/>
</dbReference>
<dbReference type="Proteomes" id="UP000317763">
    <property type="component" value="Unassembled WGS sequence"/>
</dbReference>
<dbReference type="NCBIfam" id="TIGR00287">
    <property type="entry name" value="cas1"/>
    <property type="match status" value="1"/>
</dbReference>
<keyword evidence="6 10" id="KW-0051">Antiviral defense</keyword>
<protein>
    <recommendedName>
        <fullName evidence="10">CRISPR-associated endonuclease Cas1</fullName>
        <ecNumber evidence="10">3.1.-.-</ecNumber>
    </recommendedName>
</protein>
<dbReference type="EC" id="3.1.-.-" evidence="10"/>
<feature type="binding site" evidence="10">
    <location>
        <position position="225"/>
    </location>
    <ligand>
        <name>Mn(2+)</name>
        <dbReference type="ChEBI" id="CHEBI:29035"/>
    </ligand>
</feature>
<proteinExistence type="inferred from homology"/>
<keyword evidence="12" id="KW-1185">Reference proteome</keyword>
<dbReference type="AlphaFoldDB" id="A0A554X232"/>
<dbReference type="GO" id="GO:0016787">
    <property type="term" value="F:hydrolase activity"/>
    <property type="evidence" value="ECO:0007669"/>
    <property type="project" value="UniProtKB-KW"/>
</dbReference>
<comment type="similarity">
    <text evidence="10">Belongs to the CRISPR-associated endonuclease Cas1 family.</text>
</comment>
<dbReference type="PANTHER" id="PTHR34353">
    <property type="entry name" value="CRISPR-ASSOCIATED ENDONUCLEASE CAS1 1"/>
    <property type="match status" value="1"/>
</dbReference>
<feature type="binding site" evidence="10">
    <location>
        <position position="240"/>
    </location>
    <ligand>
        <name>Mn(2+)</name>
        <dbReference type="ChEBI" id="CHEBI:29035"/>
    </ligand>
</feature>
<feature type="binding site" evidence="10">
    <location>
        <position position="160"/>
    </location>
    <ligand>
        <name>Mn(2+)</name>
        <dbReference type="ChEBI" id="CHEBI:29035"/>
    </ligand>
</feature>
<accession>A0A554X232</accession>
<evidence type="ECO:0000256" key="3">
    <source>
        <dbReference type="ARBA" id="ARBA00022759"/>
    </source>
</evidence>
<evidence type="ECO:0000256" key="8">
    <source>
        <dbReference type="ARBA" id="ARBA00023211"/>
    </source>
</evidence>
<reference evidence="11 12" key="1">
    <citation type="submission" date="2019-07" db="EMBL/GenBank/DDBJ databases">
        <title>Tepidimonas taiwanensis I1-1 draft genome.</title>
        <authorList>
            <person name="Da Costa M.S."/>
            <person name="Froufe H.J.C."/>
            <person name="Egas C."/>
            <person name="Albuquerque L."/>
        </authorList>
    </citation>
    <scope>NUCLEOTIDE SEQUENCE [LARGE SCALE GENOMIC DNA]</scope>
    <source>
        <strain evidence="11 12">I1-1</strain>
    </source>
</reference>
<dbReference type="EMBL" id="VJOM01000028">
    <property type="protein sequence ID" value="TSE29909.1"/>
    <property type="molecule type" value="Genomic_DNA"/>
</dbReference>
<dbReference type="Gene3D" id="3.100.10.20">
    <property type="entry name" value="CRISPR-associated endonuclease Cas1, N-terminal domain"/>
    <property type="match status" value="1"/>
</dbReference>
<dbReference type="GO" id="GO:0043571">
    <property type="term" value="P:maintenance of CRISPR repeat elements"/>
    <property type="evidence" value="ECO:0007669"/>
    <property type="project" value="UniProtKB-UniRule"/>
</dbReference>
<evidence type="ECO:0000256" key="7">
    <source>
        <dbReference type="ARBA" id="ARBA00023125"/>
    </source>
</evidence>
<dbReference type="Pfam" id="PF01867">
    <property type="entry name" value="Cas_Cas1"/>
    <property type="match status" value="1"/>
</dbReference>
<dbReference type="InterPro" id="IPR042211">
    <property type="entry name" value="CRISPR-assoc_Cas1_N"/>
</dbReference>
<dbReference type="InterPro" id="IPR002729">
    <property type="entry name" value="CRISPR-assoc_Cas1"/>
</dbReference>